<feature type="transmembrane region" description="Helical" evidence="7">
    <location>
        <begin position="174"/>
        <end position="193"/>
    </location>
</feature>
<dbReference type="Pfam" id="PF16916">
    <property type="entry name" value="ZT_dimer"/>
    <property type="match status" value="1"/>
</dbReference>
<evidence type="ECO:0000259" key="9">
    <source>
        <dbReference type="Pfam" id="PF16916"/>
    </source>
</evidence>
<dbReference type="GO" id="GO:0016020">
    <property type="term" value="C:membrane"/>
    <property type="evidence" value="ECO:0007669"/>
    <property type="project" value="UniProtKB-SubCell"/>
</dbReference>
<evidence type="ECO:0000313" key="10">
    <source>
        <dbReference type="EMBL" id="SVA09864.1"/>
    </source>
</evidence>
<name>A0A381T2E3_9ZZZZ</name>
<dbReference type="Gene3D" id="3.30.70.1350">
    <property type="entry name" value="Cation efflux protein, cytoplasmic domain"/>
    <property type="match status" value="1"/>
</dbReference>
<dbReference type="InterPro" id="IPR027470">
    <property type="entry name" value="Cation_efflux_CTD"/>
</dbReference>
<evidence type="ECO:0000256" key="4">
    <source>
        <dbReference type="ARBA" id="ARBA00022692"/>
    </source>
</evidence>
<dbReference type="InterPro" id="IPR027469">
    <property type="entry name" value="Cation_efflux_TMD_sf"/>
</dbReference>
<accession>A0A381T2E3</accession>
<evidence type="ECO:0000259" key="8">
    <source>
        <dbReference type="Pfam" id="PF01545"/>
    </source>
</evidence>
<dbReference type="Pfam" id="PF01545">
    <property type="entry name" value="Cation_efflux"/>
    <property type="match status" value="1"/>
</dbReference>
<dbReference type="InterPro" id="IPR058533">
    <property type="entry name" value="Cation_efflux_TM"/>
</dbReference>
<feature type="transmembrane region" description="Helical" evidence="7">
    <location>
        <begin position="32"/>
        <end position="55"/>
    </location>
</feature>
<dbReference type="GO" id="GO:0008324">
    <property type="term" value="F:monoatomic cation transmembrane transporter activity"/>
    <property type="evidence" value="ECO:0007669"/>
    <property type="project" value="InterPro"/>
</dbReference>
<dbReference type="AlphaFoldDB" id="A0A381T2E3"/>
<dbReference type="InterPro" id="IPR002524">
    <property type="entry name" value="Cation_efflux"/>
</dbReference>
<dbReference type="PANTHER" id="PTHR43840:SF15">
    <property type="entry name" value="MITOCHONDRIAL METAL TRANSPORTER 1-RELATED"/>
    <property type="match status" value="1"/>
</dbReference>
<proteinExistence type="inferred from homology"/>
<dbReference type="InterPro" id="IPR036837">
    <property type="entry name" value="Cation_efflux_CTD_sf"/>
</dbReference>
<evidence type="ECO:0000256" key="7">
    <source>
        <dbReference type="SAM" id="Phobius"/>
    </source>
</evidence>
<evidence type="ECO:0000256" key="5">
    <source>
        <dbReference type="ARBA" id="ARBA00022989"/>
    </source>
</evidence>
<dbReference type="FunFam" id="1.20.1510.10:FF:000006">
    <property type="entry name" value="Divalent cation efflux transporter"/>
    <property type="match status" value="1"/>
</dbReference>
<dbReference type="SUPFAM" id="SSF160240">
    <property type="entry name" value="Cation efflux protein cytoplasmic domain-like"/>
    <property type="match status" value="1"/>
</dbReference>
<feature type="transmembrane region" description="Helical" evidence="7">
    <location>
        <begin position="133"/>
        <end position="153"/>
    </location>
</feature>
<feature type="domain" description="Cation efflux protein cytoplasmic" evidence="9">
    <location>
        <begin position="228"/>
        <end position="303"/>
    </location>
</feature>
<dbReference type="InterPro" id="IPR050291">
    <property type="entry name" value="CDF_Transporter"/>
</dbReference>
<feature type="domain" description="Cation efflux protein transmembrane" evidence="8">
    <location>
        <begin position="32"/>
        <end position="224"/>
    </location>
</feature>
<evidence type="ECO:0000256" key="6">
    <source>
        <dbReference type="ARBA" id="ARBA00023136"/>
    </source>
</evidence>
<organism evidence="10">
    <name type="scientific">marine metagenome</name>
    <dbReference type="NCBI Taxonomy" id="408172"/>
    <lineage>
        <taxon>unclassified sequences</taxon>
        <taxon>metagenomes</taxon>
        <taxon>ecological metagenomes</taxon>
    </lineage>
</organism>
<keyword evidence="4 7" id="KW-0812">Transmembrane</keyword>
<feature type="transmembrane region" description="Helical" evidence="7">
    <location>
        <begin position="199"/>
        <end position="216"/>
    </location>
</feature>
<gene>
    <name evidence="10" type="ORF">METZ01_LOCUS62718</name>
</gene>
<evidence type="ECO:0000256" key="3">
    <source>
        <dbReference type="ARBA" id="ARBA00022448"/>
    </source>
</evidence>
<comment type="subcellular location">
    <subcellularLocation>
        <location evidence="1">Membrane</location>
        <topology evidence="1">Multi-pass membrane protein</topology>
    </subcellularLocation>
</comment>
<protein>
    <submittedName>
        <fullName evidence="10">Uncharacterized protein</fullName>
    </submittedName>
</protein>
<feature type="transmembrane region" description="Helical" evidence="7">
    <location>
        <begin position="98"/>
        <end position="121"/>
    </location>
</feature>
<sequence>MPIFELITEKFVHQGKEPARNYRTRIGKFQGWISIFINSFLFFIKLIIGFLIGSVSVLADAVHTLSDVFSSGVVIWGFHESEKPADEEHPYGHGRAEYIATLIIAVLLCVAGIEFIESAVSRIISPSAIYPEWWMIAVIGGTILLKEVTARYAEFLSAKIASGTLHADAWHHRADAISSFMVLMAMIAGRFGYHQADGWVGLGVALFIIWTGIQISKSAIDDLIGKPPSSEEVEDVRNIVQKIDGILGVHDISIHRYGRERFVSIHIEINAAETQGRAHDIAEEVETVLGKAYNVEPTVHIDPVQPENPMVKKVGSFLNVTWSKDERITDWHDLRVIETEKHNVILFGVNTSASLNQSGTIACCQEIEDSLANEFPNHEVEIKISPLYRF</sequence>
<keyword evidence="5 7" id="KW-1133">Transmembrane helix</keyword>
<comment type="similarity">
    <text evidence="2">Belongs to the cation diffusion facilitator (CDF) transporter (TC 2.A.4) family.</text>
</comment>
<reference evidence="10" key="1">
    <citation type="submission" date="2018-05" db="EMBL/GenBank/DDBJ databases">
        <authorList>
            <person name="Lanie J.A."/>
            <person name="Ng W.-L."/>
            <person name="Kazmierczak K.M."/>
            <person name="Andrzejewski T.M."/>
            <person name="Davidsen T.M."/>
            <person name="Wayne K.J."/>
            <person name="Tettelin H."/>
            <person name="Glass J.I."/>
            <person name="Rusch D."/>
            <person name="Podicherti R."/>
            <person name="Tsui H.-C.T."/>
            <person name="Winkler M.E."/>
        </authorList>
    </citation>
    <scope>NUCLEOTIDE SEQUENCE</scope>
</reference>
<dbReference type="EMBL" id="UINC01003861">
    <property type="protein sequence ID" value="SVA09864.1"/>
    <property type="molecule type" value="Genomic_DNA"/>
</dbReference>
<dbReference type="NCBIfam" id="TIGR01297">
    <property type="entry name" value="CDF"/>
    <property type="match status" value="1"/>
</dbReference>
<dbReference type="PANTHER" id="PTHR43840">
    <property type="entry name" value="MITOCHONDRIAL METAL TRANSPORTER 1-RELATED"/>
    <property type="match status" value="1"/>
</dbReference>
<evidence type="ECO:0000256" key="1">
    <source>
        <dbReference type="ARBA" id="ARBA00004141"/>
    </source>
</evidence>
<keyword evidence="6 7" id="KW-0472">Membrane</keyword>
<dbReference type="SUPFAM" id="SSF161111">
    <property type="entry name" value="Cation efflux protein transmembrane domain-like"/>
    <property type="match status" value="1"/>
</dbReference>
<dbReference type="Gene3D" id="1.20.1510.10">
    <property type="entry name" value="Cation efflux protein transmembrane domain"/>
    <property type="match status" value="1"/>
</dbReference>
<keyword evidence="3" id="KW-0813">Transport</keyword>
<evidence type="ECO:0000256" key="2">
    <source>
        <dbReference type="ARBA" id="ARBA00008114"/>
    </source>
</evidence>